<protein>
    <submittedName>
        <fullName evidence="3">Endonuclease/exonuclease/phosphatase family protein</fullName>
    </submittedName>
</protein>
<accession>A0A9X2YQB2</accession>
<keyword evidence="4" id="KW-1185">Reference proteome</keyword>
<dbReference type="AlphaFoldDB" id="A0A9X2YQB2"/>
<organism evidence="3 4">
    <name type="scientific">[Mycobacterium] manitobense</name>
    <dbReference type="NCBI Taxonomy" id="190147"/>
    <lineage>
        <taxon>Bacteria</taxon>
        <taxon>Bacillati</taxon>
        <taxon>Actinomycetota</taxon>
        <taxon>Actinomycetes</taxon>
        <taxon>Mycobacteriales</taxon>
        <taxon>Mycobacteriaceae</taxon>
        <taxon>Mycolicibacterium</taxon>
    </lineage>
</organism>
<gene>
    <name evidence="3" type="ORF">H7I41_15965</name>
</gene>
<name>A0A9X2YQB2_9MYCO</name>
<keyword evidence="1" id="KW-0812">Transmembrane</keyword>
<dbReference type="EMBL" id="JACKSJ010000128">
    <property type="protein sequence ID" value="MCV7171411.1"/>
    <property type="molecule type" value="Genomic_DNA"/>
</dbReference>
<evidence type="ECO:0000256" key="1">
    <source>
        <dbReference type="SAM" id="Phobius"/>
    </source>
</evidence>
<feature type="transmembrane region" description="Helical" evidence="1">
    <location>
        <begin position="60"/>
        <end position="81"/>
    </location>
</feature>
<dbReference type="InterPro" id="IPR005135">
    <property type="entry name" value="Endo/exonuclease/phosphatase"/>
</dbReference>
<dbReference type="Proteomes" id="UP001140293">
    <property type="component" value="Unassembled WGS sequence"/>
</dbReference>
<dbReference type="RefSeq" id="WP_264013597.1">
    <property type="nucleotide sequence ID" value="NZ_JACKSJ010000128.1"/>
</dbReference>
<dbReference type="Pfam" id="PF03372">
    <property type="entry name" value="Exo_endo_phos"/>
    <property type="match status" value="1"/>
</dbReference>
<keyword evidence="3" id="KW-0540">Nuclease</keyword>
<dbReference type="SUPFAM" id="SSF56219">
    <property type="entry name" value="DNase I-like"/>
    <property type="match status" value="1"/>
</dbReference>
<dbReference type="Gene3D" id="3.60.10.10">
    <property type="entry name" value="Endonuclease/exonuclease/phosphatase"/>
    <property type="match status" value="1"/>
</dbReference>
<comment type="caution">
    <text evidence="3">The sequence shown here is derived from an EMBL/GenBank/DDBJ whole genome shotgun (WGS) entry which is preliminary data.</text>
</comment>
<evidence type="ECO:0000313" key="4">
    <source>
        <dbReference type="Proteomes" id="UP001140293"/>
    </source>
</evidence>
<proteinExistence type="predicted"/>
<sequence length="319" mass="33032">MRILLTVLGVLALGAAALGLAARYVPIDGHGVLIVASAAPYLMLAAPVAVALLGLGRRWVLTGLAAVLSVALLVVMLPRYLGSESAAESSVQLRVLTANLGMGRADPRALAAAANATADVLVAEEMTAEAATGLSRAGLDRAFPHRMLDPHPMAGGIGVWSRHPITDSGFVEDYTLSTLRMRIQVPGVAIAPTVVAIHLPAPWPMPIGAWRRDLARLPATLRELGGQAGAGAVIVAGDLNATMDMAPFRRLLDEGYRTATEQAGAGLGRTFPGGRRIPPVLGIDHVLVRNCVATSARTVGLPGSDHLGLLVGVEVPLDP</sequence>
<feature type="domain" description="Endonuclease/exonuclease/phosphatase" evidence="2">
    <location>
        <begin position="96"/>
        <end position="306"/>
    </location>
</feature>
<reference evidence="3" key="2">
    <citation type="journal article" date="2022" name="BMC Genomics">
        <title>Comparative genome analysis of mycobacteria focusing on tRNA and non-coding RNA.</title>
        <authorList>
            <person name="Behra P.R.K."/>
            <person name="Pettersson B.M.F."/>
            <person name="Ramesh M."/>
            <person name="Das S."/>
            <person name="Dasgupta S."/>
            <person name="Kirsebom L.A."/>
        </authorList>
    </citation>
    <scope>NUCLEOTIDE SEQUENCE</scope>
    <source>
        <strain evidence="3">DSM 44615</strain>
    </source>
</reference>
<evidence type="ECO:0000259" key="2">
    <source>
        <dbReference type="Pfam" id="PF03372"/>
    </source>
</evidence>
<feature type="transmembrane region" description="Helical" evidence="1">
    <location>
        <begin position="31"/>
        <end position="53"/>
    </location>
</feature>
<keyword evidence="1" id="KW-0472">Membrane</keyword>
<dbReference type="GO" id="GO:0004519">
    <property type="term" value="F:endonuclease activity"/>
    <property type="evidence" value="ECO:0007669"/>
    <property type="project" value="UniProtKB-KW"/>
</dbReference>
<evidence type="ECO:0000313" key="3">
    <source>
        <dbReference type="EMBL" id="MCV7171411.1"/>
    </source>
</evidence>
<keyword evidence="3" id="KW-0378">Hydrolase</keyword>
<reference evidence="3" key="1">
    <citation type="submission" date="2020-07" db="EMBL/GenBank/DDBJ databases">
        <authorList>
            <person name="Pettersson B.M.F."/>
            <person name="Behra P.R.K."/>
            <person name="Ramesh M."/>
            <person name="Das S."/>
            <person name="Dasgupta S."/>
            <person name="Kirsebom L.A."/>
        </authorList>
    </citation>
    <scope>NUCLEOTIDE SEQUENCE</scope>
    <source>
        <strain evidence="3">DSM 44615</strain>
    </source>
</reference>
<keyword evidence="1" id="KW-1133">Transmembrane helix</keyword>
<dbReference type="InterPro" id="IPR036691">
    <property type="entry name" value="Endo/exonu/phosph_ase_sf"/>
</dbReference>
<keyword evidence="3" id="KW-0255">Endonuclease</keyword>